<dbReference type="Pfam" id="PF02630">
    <property type="entry name" value="SCO1-SenC"/>
    <property type="match status" value="1"/>
</dbReference>
<dbReference type="PROSITE" id="PS51352">
    <property type="entry name" value="THIOREDOXIN_2"/>
    <property type="match status" value="1"/>
</dbReference>
<keyword evidence="7" id="KW-1185">Reference proteome</keyword>
<keyword evidence="4" id="KW-1015">Disulfide bond</keyword>
<feature type="domain" description="Thioredoxin" evidence="5">
    <location>
        <begin position="13"/>
        <end position="188"/>
    </location>
</feature>
<feature type="binding site" evidence="3">
    <location>
        <position position="69"/>
    </location>
    <ligand>
        <name>Cu cation</name>
        <dbReference type="ChEBI" id="CHEBI:23378"/>
    </ligand>
</feature>
<dbReference type="FunFam" id="3.40.30.10:FF:000013">
    <property type="entry name" value="Blast:Protein SCO1 homolog, mitochondrial"/>
    <property type="match status" value="1"/>
</dbReference>
<proteinExistence type="inferred from homology"/>
<dbReference type="Proteomes" id="UP000504844">
    <property type="component" value="Chromosome"/>
</dbReference>
<name>A0A6M8SQX7_9NEIS</name>
<dbReference type="Gene3D" id="3.40.30.10">
    <property type="entry name" value="Glutaredoxin"/>
    <property type="match status" value="1"/>
</dbReference>
<evidence type="ECO:0000313" key="7">
    <source>
        <dbReference type="Proteomes" id="UP000504844"/>
    </source>
</evidence>
<keyword evidence="3" id="KW-0479">Metal-binding</keyword>
<dbReference type="RefSeq" id="WP_173534183.1">
    <property type="nucleotide sequence ID" value="NZ_CP054143.1"/>
</dbReference>
<evidence type="ECO:0000256" key="1">
    <source>
        <dbReference type="ARBA" id="ARBA00010996"/>
    </source>
</evidence>
<feature type="binding site" evidence="3">
    <location>
        <position position="65"/>
    </location>
    <ligand>
        <name>Cu cation</name>
        <dbReference type="ChEBI" id="CHEBI:23378"/>
    </ligand>
</feature>
<comment type="similarity">
    <text evidence="1">Belongs to the SCO1/2 family.</text>
</comment>
<reference evidence="6 7" key="1">
    <citation type="submission" date="2020-05" db="EMBL/GenBank/DDBJ databases">
        <title>Complete genome sequence of Deefgea sp. D17.</title>
        <authorList>
            <person name="Bae J.-W."/>
            <person name="Han J.E."/>
        </authorList>
    </citation>
    <scope>NUCLEOTIDE SEQUENCE [LARGE SCALE GENOMIC DNA]</scope>
    <source>
        <strain evidence="6 7">D17</strain>
    </source>
</reference>
<dbReference type="GO" id="GO:0046872">
    <property type="term" value="F:metal ion binding"/>
    <property type="evidence" value="ECO:0007669"/>
    <property type="project" value="UniProtKB-KW"/>
</dbReference>
<sequence length="188" mass="20671">MKKIILMSLLLILLGGCSKPEFKGADITNGPIGGDFKLTDHHGKPRSLQDFKGKVVVLFFGFTQCPEVCPTTLSELKSAMQQLGEKANRVQVLFVTVDPERDSQTILAAYVPAFDQRFIGLRGNDSQLADIAQIYKIIYQKQPQGDSYTMDHTAGSYLIDAEGKTRVMINYGAGAAVFAHDLDLLLTE</sequence>
<dbReference type="InterPro" id="IPR003782">
    <property type="entry name" value="SCO1/SenC"/>
</dbReference>
<evidence type="ECO:0000256" key="4">
    <source>
        <dbReference type="PIRSR" id="PIRSR603782-2"/>
    </source>
</evidence>
<dbReference type="AlphaFoldDB" id="A0A6M8SQX7"/>
<dbReference type="CDD" id="cd02968">
    <property type="entry name" value="SCO"/>
    <property type="match status" value="1"/>
</dbReference>
<keyword evidence="2 3" id="KW-0186">Copper</keyword>
<feature type="disulfide bond" description="Redox-active" evidence="4">
    <location>
        <begin position="65"/>
        <end position="69"/>
    </location>
</feature>
<feature type="binding site" evidence="3">
    <location>
        <position position="152"/>
    </location>
    <ligand>
        <name>Cu cation</name>
        <dbReference type="ChEBI" id="CHEBI:23378"/>
    </ligand>
</feature>
<dbReference type="InterPro" id="IPR036249">
    <property type="entry name" value="Thioredoxin-like_sf"/>
</dbReference>
<evidence type="ECO:0000256" key="2">
    <source>
        <dbReference type="ARBA" id="ARBA00023008"/>
    </source>
</evidence>
<dbReference type="EMBL" id="CP054143">
    <property type="protein sequence ID" value="QKJ67682.1"/>
    <property type="molecule type" value="Genomic_DNA"/>
</dbReference>
<organism evidence="6 7">
    <name type="scientific">Deefgea piscis</name>
    <dbReference type="NCBI Taxonomy" id="2739061"/>
    <lineage>
        <taxon>Bacteria</taxon>
        <taxon>Pseudomonadati</taxon>
        <taxon>Pseudomonadota</taxon>
        <taxon>Betaproteobacteria</taxon>
        <taxon>Neisseriales</taxon>
        <taxon>Chitinibacteraceae</taxon>
        <taxon>Deefgea</taxon>
    </lineage>
</organism>
<dbReference type="PANTHER" id="PTHR12151">
    <property type="entry name" value="ELECTRON TRANSPORT PROTIN SCO1/SENC FAMILY MEMBER"/>
    <property type="match status" value="1"/>
</dbReference>
<evidence type="ECO:0000259" key="5">
    <source>
        <dbReference type="PROSITE" id="PS51352"/>
    </source>
</evidence>
<dbReference type="SUPFAM" id="SSF52833">
    <property type="entry name" value="Thioredoxin-like"/>
    <property type="match status" value="1"/>
</dbReference>
<dbReference type="PROSITE" id="PS51257">
    <property type="entry name" value="PROKAR_LIPOPROTEIN"/>
    <property type="match status" value="1"/>
</dbReference>
<dbReference type="PANTHER" id="PTHR12151:SF25">
    <property type="entry name" value="LINALOOL DEHYDRATASE_ISOMERASE DOMAIN-CONTAINING PROTEIN"/>
    <property type="match status" value="1"/>
</dbReference>
<gene>
    <name evidence="6" type="ORF">HQN60_13700</name>
</gene>
<accession>A0A6M8SQX7</accession>
<dbReference type="KEGG" id="dee:HQN60_13700"/>
<evidence type="ECO:0000256" key="3">
    <source>
        <dbReference type="PIRSR" id="PIRSR603782-1"/>
    </source>
</evidence>
<dbReference type="InterPro" id="IPR013766">
    <property type="entry name" value="Thioredoxin_domain"/>
</dbReference>
<evidence type="ECO:0000313" key="6">
    <source>
        <dbReference type="EMBL" id="QKJ67682.1"/>
    </source>
</evidence>
<protein>
    <submittedName>
        <fullName evidence="6">SCO family protein</fullName>
    </submittedName>
</protein>